<evidence type="ECO:0000313" key="1">
    <source>
        <dbReference type="EMBL" id="MBV6340648.1"/>
    </source>
</evidence>
<sequence>MINAYQQRFIADAMLGRNEFTRCYLYDKVFWAGTHRDRFIKMVRGFLV</sequence>
<dbReference type="EMBL" id="JABXWD010000038">
    <property type="protein sequence ID" value="MBV6340648.1"/>
    <property type="molecule type" value="Genomic_DNA"/>
</dbReference>
<name>A0ABS6RVJ2_9BACT</name>
<organism evidence="1 2">
    <name type="scientific">Candidatus Magnetobacterium casense</name>
    <dbReference type="NCBI Taxonomy" id="1455061"/>
    <lineage>
        <taxon>Bacteria</taxon>
        <taxon>Pseudomonadati</taxon>
        <taxon>Nitrospirota</taxon>
        <taxon>Thermodesulfovibrionia</taxon>
        <taxon>Thermodesulfovibrionales</taxon>
        <taxon>Candidatus Magnetobacteriaceae</taxon>
        <taxon>Candidatus Magnetobacterium</taxon>
    </lineage>
</organism>
<reference evidence="1 2" key="1">
    <citation type="journal article" date="2020" name="J Geophys Res Biogeosci">
        <title>Magnetotaxis as an Adaptation to Enable Bacterial Shuttling of Microbial Sulfur and Sulfur Cycling Across Aquatic Oxic#Anoxic Interfaces.</title>
        <authorList>
            <person name="Li J."/>
            <person name="Liu P."/>
            <person name="Wang J."/>
            <person name="Roberts A.P."/>
            <person name="Pan Y."/>
        </authorList>
    </citation>
    <scope>NUCLEOTIDE SEQUENCE [LARGE SCALE GENOMIC DNA]</scope>
    <source>
        <strain evidence="1 2">MYR-1_YQ</strain>
    </source>
</reference>
<protein>
    <submittedName>
        <fullName evidence="1">Uncharacterized protein</fullName>
    </submittedName>
</protein>
<proteinExistence type="predicted"/>
<comment type="caution">
    <text evidence="1">The sequence shown here is derived from an EMBL/GenBank/DDBJ whole genome shotgun (WGS) entry which is preliminary data.</text>
</comment>
<dbReference type="RefSeq" id="WP_218251268.1">
    <property type="nucleotide sequence ID" value="NZ_JABXWD010000038.1"/>
</dbReference>
<keyword evidence="2" id="KW-1185">Reference proteome</keyword>
<dbReference type="Proteomes" id="UP001196980">
    <property type="component" value="Unassembled WGS sequence"/>
</dbReference>
<accession>A0ABS6RVJ2</accession>
<gene>
    <name evidence="1" type="ORF">HWQ67_03535</name>
</gene>
<evidence type="ECO:0000313" key="2">
    <source>
        <dbReference type="Proteomes" id="UP001196980"/>
    </source>
</evidence>